<dbReference type="InterPro" id="IPR051214">
    <property type="entry name" value="GH32_Enzymes"/>
</dbReference>
<evidence type="ECO:0000259" key="6">
    <source>
        <dbReference type="Pfam" id="PF00251"/>
    </source>
</evidence>
<dbReference type="InterPro" id="IPR023296">
    <property type="entry name" value="Glyco_hydro_beta-prop_sf"/>
</dbReference>
<dbReference type="CDD" id="cd08996">
    <property type="entry name" value="GH32_FFase"/>
    <property type="match status" value="1"/>
</dbReference>
<evidence type="ECO:0000256" key="5">
    <source>
        <dbReference type="RuleBase" id="RU362110"/>
    </source>
</evidence>
<dbReference type="InterPro" id="IPR013148">
    <property type="entry name" value="Glyco_hydro_32_N"/>
</dbReference>
<dbReference type="InterPro" id="IPR013189">
    <property type="entry name" value="Glyco_hydro_32_C"/>
</dbReference>
<dbReference type="eggNOG" id="COG1621">
    <property type="taxonomic scope" value="Bacteria"/>
</dbReference>
<dbReference type="PANTHER" id="PTHR43101:SF1">
    <property type="entry name" value="BETA-FRUCTOSIDASE"/>
    <property type="match status" value="1"/>
</dbReference>
<sequence length="492" mass="56289">MEDILNKAREYEKENESKMEGLRPSFHLTPRVGWMNDPNGFCYYKGQYHMFYQYHPYDNHWGPMHWGHAVSSDLLHWEYLPVVLAPDMEYDKRGCFSGSAIELSDGRHLIMYTGVSETVDENGNKTECQTQCVAVGDGVNYVKYENNPVLTSDDVPEGGSHIDFRDPRLFEGKDGLIYCLVGNRSSDTSGQMLLYKSMDGFKWEFVRIIAQNRNSFGKMWECPDFFLQDGKWVLLTSPQDMEAIPGRYNSGNGTLCLIGNWDGEDSDFEVENNQCIDNGIDYYAPQTITLADGRRIMIGWMQNWDTCNNYTPSDLWCGQMSIPREVTVRDGRLYQVPAKEIESLRGDLISVLNMKLNGEYSAEILNGRKLDLTVKVRPSEGKVYDNFEVRFFQKDNNYAFVKYNTHESVVTLSREFAGVRRAIVNKTSCSVDNKGGEIELRIILDKYSAEVFINGGKYAMTIDVYNDQSFDGISFVSDGEALIDIEKYSLEK</sequence>
<dbReference type="Gene3D" id="2.115.10.20">
    <property type="entry name" value="Glycosyl hydrolase domain, family 43"/>
    <property type="match status" value="1"/>
</dbReference>
<dbReference type="InterPro" id="IPR018053">
    <property type="entry name" value="Glyco_hydro_32_AS"/>
</dbReference>
<dbReference type="Pfam" id="PF00251">
    <property type="entry name" value="Glyco_hydro_32N"/>
    <property type="match status" value="1"/>
</dbReference>
<accession>A0A1H9TXS9</accession>
<dbReference type="PANTHER" id="PTHR43101">
    <property type="entry name" value="BETA-FRUCTOSIDASE"/>
    <property type="match status" value="1"/>
</dbReference>
<dbReference type="EC" id="3.2.1.26" evidence="2"/>
<evidence type="ECO:0000259" key="7">
    <source>
        <dbReference type="Pfam" id="PF08244"/>
    </source>
</evidence>
<keyword evidence="3 5" id="KW-0378">Hydrolase</keyword>
<dbReference type="GO" id="GO:0004564">
    <property type="term" value="F:beta-fructofuranosidase activity"/>
    <property type="evidence" value="ECO:0007669"/>
    <property type="project" value="UniProtKB-EC"/>
</dbReference>
<organism evidence="8 9">
    <name type="scientific">Butyrivibrio fibrisolvens</name>
    <dbReference type="NCBI Taxonomy" id="831"/>
    <lineage>
        <taxon>Bacteria</taxon>
        <taxon>Bacillati</taxon>
        <taxon>Bacillota</taxon>
        <taxon>Clostridia</taxon>
        <taxon>Lachnospirales</taxon>
        <taxon>Lachnospiraceae</taxon>
        <taxon>Butyrivibrio</taxon>
    </lineage>
</organism>
<dbReference type="SUPFAM" id="SSF49899">
    <property type="entry name" value="Concanavalin A-like lectins/glucanases"/>
    <property type="match status" value="1"/>
</dbReference>
<evidence type="ECO:0000256" key="2">
    <source>
        <dbReference type="ARBA" id="ARBA00012758"/>
    </source>
</evidence>
<feature type="domain" description="Glycosyl hydrolase family 32 C-terminal" evidence="7">
    <location>
        <begin position="361"/>
        <end position="481"/>
    </location>
</feature>
<dbReference type="InterPro" id="IPR013320">
    <property type="entry name" value="ConA-like_dom_sf"/>
</dbReference>
<dbReference type="RefSeq" id="WP_074756802.1">
    <property type="nucleotide sequence ID" value="NZ_FOGJ01000016.1"/>
</dbReference>
<protein>
    <recommendedName>
        <fullName evidence="2">beta-fructofuranosidase</fullName>
        <ecNumber evidence="2">3.2.1.26</ecNumber>
    </recommendedName>
</protein>
<evidence type="ECO:0000313" key="8">
    <source>
        <dbReference type="EMBL" id="SES01798.1"/>
    </source>
</evidence>
<dbReference type="Gene3D" id="2.60.120.560">
    <property type="entry name" value="Exo-inulinase, domain 1"/>
    <property type="match status" value="1"/>
</dbReference>
<dbReference type="EMBL" id="FOGJ01000016">
    <property type="protein sequence ID" value="SES01798.1"/>
    <property type="molecule type" value="Genomic_DNA"/>
</dbReference>
<dbReference type="Proteomes" id="UP000182584">
    <property type="component" value="Unassembled WGS sequence"/>
</dbReference>
<dbReference type="OrthoDB" id="9759709at2"/>
<keyword evidence="4 5" id="KW-0326">Glycosidase</keyword>
<dbReference type="InterPro" id="IPR001362">
    <property type="entry name" value="Glyco_hydro_32"/>
</dbReference>
<dbReference type="Pfam" id="PF08244">
    <property type="entry name" value="Glyco_hydro_32C"/>
    <property type="match status" value="1"/>
</dbReference>
<name>A0A1H9TXS9_BUTFI</name>
<evidence type="ECO:0000256" key="4">
    <source>
        <dbReference type="ARBA" id="ARBA00023295"/>
    </source>
</evidence>
<gene>
    <name evidence="8" type="ORF">SAMN04487884_11664</name>
</gene>
<reference evidence="8 9" key="1">
    <citation type="submission" date="2016-10" db="EMBL/GenBank/DDBJ databases">
        <authorList>
            <person name="de Groot N.N."/>
        </authorList>
    </citation>
    <scope>NUCLEOTIDE SEQUENCE [LARGE SCALE GENOMIC DNA]</scope>
    <source>
        <strain evidence="8 9">AR40</strain>
    </source>
</reference>
<dbReference type="GO" id="GO:0005975">
    <property type="term" value="P:carbohydrate metabolic process"/>
    <property type="evidence" value="ECO:0007669"/>
    <property type="project" value="InterPro"/>
</dbReference>
<dbReference type="SUPFAM" id="SSF75005">
    <property type="entry name" value="Arabinanase/levansucrase/invertase"/>
    <property type="match status" value="1"/>
</dbReference>
<evidence type="ECO:0000256" key="1">
    <source>
        <dbReference type="ARBA" id="ARBA00009902"/>
    </source>
</evidence>
<feature type="domain" description="Glycosyl hydrolase family 32 N-terminal" evidence="6">
    <location>
        <begin position="27"/>
        <end position="337"/>
    </location>
</feature>
<dbReference type="SMART" id="SM00640">
    <property type="entry name" value="Glyco_32"/>
    <property type="match status" value="1"/>
</dbReference>
<dbReference type="PROSITE" id="PS00609">
    <property type="entry name" value="GLYCOSYL_HYDROL_F32"/>
    <property type="match status" value="1"/>
</dbReference>
<comment type="similarity">
    <text evidence="1 5">Belongs to the glycosyl hydrolase 32 family.</text>
</comment>
<proteinExistence type="inferred from homology"/>
<dbReference type="AlphaFoldDB" id="A0A1H9TXS9"/>
<evidence type="ECO:0000313" key="9">
    <source>
        <dbReference type="Proteomes" id="UP000182584"/>
    </source>
</evidence>
<evidence type="ECO:0000256" key="3">
    <source>
        <dbReference type="ARBA" id="ARBA00022801"/>
    </source>
</evidence>